<feature type="transmembrane region" description="Helical" evidence="7">
    <location>
        <begin position="50"/>
        <end position="69"/>
    </location>
</feature>
<keyword evidence="2" id="KW-0813">Transport</keyword>
<evidence type="ECO:0000313" key="9">
    <source>
        <dbReference type="Proteomes" id="UP000238701"/>
    </source>
</evidence>
<dbReference type="InterPro" id="IPR001046">
    <property type="entry name" value="NRAMP_fam"/>
</dbReference>
<evidence type="ECO:0000256" key="4">
    <source>
        <dbReference type="ARBA" id="ARBA00022847"/>
    </source>
</evidence>
<keyword evidence="5 7" id="KW-1133">Transmembrane helix</keyword>
<feature type="transmembrane region" description="Helical" evidence="7">
    <location>
        <begin position="432"/>
        <end position="459"/>
    </location>
</feature>
<feature type="transmembrane region" description="Helical" evidence="7">
    <location>
        <begin position="235"/>
        <end position="254"/>
    </location>
</feature>
<dbReference type="GO" id="GO:0034755">
    <property type="term" value="P:iron ion transmembrane transport"/>
    <property type="evidence" value="ECO:0007669"/>
    <property type="project" value="TreeGrafter"/>
</dbReference>
<feature type="transmembrane region" description="Helical" evidence="7">
    <location>
        <begin position="372"/>
        <end position="389"/>
    </location>
</feature>
<feature type="transmembrane region" description="Helical" evidence="7">
    <location>
        <begin position="275"/>
        <end position="300"/>
    </location>
</feature>
<feature type="transmembrane region" description="Helical" evidence="7">
    <location>
        <begin position="195"/>
        <end position="215"/>
    </location>
</feature>
<dbReference type="PANTHER" id="PTHR11706:SF33">
    <property type="entry name" value="NATURAL RESISTANCE-ASSOCIATED MACROPHAGE PROTEIN 2"/>
    <property type="match status" value="1"/>
</dbReference>
<name>A0A2U3KJ70_9BACT</name>
<dbReference type="GO" id="GO:0015086">
    <property type="term" value="F:cadmium ion transmembrane transporter activity"/>
    <property type="evidence" value="ECO:0007669"/>
    <property type="project" value="TreeGrafter"/>
</dbReference>
<dbReference type="AlphaFoldDB" id="A0A2U3KJ70"/>
<evidence type="ECO:0000256" key="3">
    <source>
        <dbReference type="ARBA" id="ARBA00022692"/>
    </source>
</evidence>
<dbReference type="GO" id="GO:0005886">
    <property type="term" value="C:plasma membrane"/>
    <property type="evidence" value="ECO:0007669"/>
    <property type="project" value="TreeGrafter"/>
</dbReference>
<feature type="transmembrane region" description="Helical" evidence="7">
    <location>
        <begin position="395"/>
        <end position="420"/>
    </location>
</feature>
<comment type="subcellular location">
    <subcellularLocation>
        <location evidence="1">Membrane</location>
        <topology evidence="1">Multi-pass membrane protein</topology>
    </subcellularLocation>
</comment>
<evidence type="ECO:0000256" key="2">
    <source>
        <dbReference type="ARBA" id="ARBA00022448"/>
    </source>
</evidence>
<proteinExistence type="predicted"/>
<feature type="transmembrane region" description="Helical" evidence="7">
    <location>
        <begin position="132"/>
        <end position="156"/>
    </location>
</feature>
<accession>A0A2U3KJ70</accession>
<keyword evidence="6 7" id="KW-0472">Membrane</keyword>
<dbReference type="Proteomes" id="UP000238701">
    <property type="component" value="Unassembled WGS sequence"/>
</dbReference>
<evidence type="ECO:0000256" key="7">
    <source>
        <dbReference type="SAM" id="Phobius"/>
    </source>
</evidence>
<sequence length="469" mass="50503">MVEVQAAGGLLFNFLNHRMPDSSAVVITHEDIDRAHDRERVLETRGRHGLSARARLLWLLIGPGILVMLGENDGPSMVSYAATGARFGIGFFLPFVVLTFLMACVVQEMTVRLGAATHRGHAELIFDRFGPFWGWFSMADLMLGNFLTLITEFIAIRAGLGFFGVPPAVAVLVAWLALSAALMTHRYWTWERVTLFLAMFNLIFVPVALLTHPHWRGVTGALFTWKPLPGGLTQETVLILLADIGATVTPWMLFFQQSAIADKGLTTHDIRFGRVDTLLGGALAALAALATIVATAPLFAHGMSAGNFQAAEFAQALQPFVGRWGSTLFALGMFEAGMVAAITISTSSAYAFGEVARRPHSLNLPFRQGKSFYLVLLLEAAAAGGLVLIPGIPLVYVVLLVNVIAVLAMPPALLFLYMLVNDREIMGDLVSPWWANVLALGVVVVLIAAGVLFGVSVVAPHALAVFGGK</sequence>
<dbReference type="GO" id="GO:0005384">
    <property type="term" value="F:manganese ion transmembrane transporter activity"/>
    <property type="evidence" value="ECO:0007669"/>
    <property type="project" value="TreeGrafter"/>
</dbReference>
<evidence type="ECO:0000256" key="6">
    <source>
        <dbReference type="ARBA" id="ARBA00023136"/>
    </source>
</evidence>
<dbReference type="PANTHER" id="PTHR11706">
    <property type="entry name" value="SOLUTE CARRIER PROTEIN FAMILY 11 MEMBER"/>
    <property type="match status" value="1"/>
</dbReference>
<evidence type="ECO:0000256" key="1">
    <source>
        <dbReference type="ARBA" id="ARBA00004141"/>
    </source>
</evidence>
<reference evidence="9" key="1">
    <citation type="submission" date="2018-02" db="EMBL/GenBank/DDBJ databases">
        <authorList>
            <person name="Hausmann B."/>
        </authorList>
    </citation>
    <scope>NUCLEOTIDE SEQUENCE [LARGE SCALE GENOMIC DNA]</scope>
    <source>
        <strain evidence="9">Peat soil MAG SbA1</strain>
    </source>
</reference>
<gene>
    <name evidence="8" type="ORF">SBA1_290048</name>
</gene>
<keyword evidence="3 7" id="KW-0812">Transmembrane</keyword>
<organism evidence="8 9">
    <name type="scientific">Candidatus Sulfotelmatobacter kueseliae</name>
    <dbReference type="NCBI Taxonomy" id="2042962"/>
    <lineage>
        <taxon>Bacteria</taxon>
        <taxon>Pseudomonadati</taxon>
        <taxon>Acidobacteriota</taxon>
        <taxon>Terriglobia</taxon>
        <taxon>Terriglobales</taxon>
        <taxon>Candidatus Korobacteraceae</taxon>
        <taxon>Candidatus Sulfotelmatobacter</taxon>
    </lineage>
</organism>
<keyword evidence="4" id="KW-0769">Symport</keyword>
<dbReference type="Pfam" id="PF01566">
    <property type="entry name" value="Nramp"/>
    <property type="match status" value="1"/>
</dbReference>
<dbReference type="EMBL" id="OMOD01000121">
    <property type="protein sequence ID" value="SPF39686.1"/>
    <property type="molecule type" value="Genomic_DNA"/>
</dbReference>
<feature type="transmembrane region" description="Helical" evidence="7">
    <location>
        <begin position="328"/>
        <end position="352"/>
    </location>
</feature>
<protein>
    <submittedName>
        <fullName evidence="8">Metal ion transporter, NRAMP family</fullName>
    </submittedName>
</protein>
<evidence type="ECO:0000313" key="8">
    <source>
        <dbReference type="EMBL" id="SPF39686.1"/>
    </source>
</evidence>
<evidence type="ECO:0000256" key="5">
    <source>
        <dbReference type="ARBA" id="ARBA00022989"/>
    </source>
</evidence>
<feature type="transmembrane region" description="Helical" evidence="7">
    <location>
        <begin position="162"/>
        <end position="183"/>
    </location>
</feature>
<dbReference type="GO" id="GO:0015293">
    <property type="term" value="F:symporter activity"/>
    <property type="evidence" value="ECO:0007669"/>
    <property type="project" value="UniProtKB-KW"/>
</dbReference>
<feature type="transmembrane region" description="Helical" evidence="7">
    <location>
        <begin position="89"/>
        <end position="111"/>
    </location>
</feature>